<comment type="caution">
    <text evidence="8">The sequence shown here is derived from an EMBL/GenBank/DDBJ whole genome shotgun (WGS) entry which is preliminary data.</text>
</comment>
<dbReference type="Proteomes" id="UP001634394">
    <property type="component" value="Unassembled WGS sequence"/>
</dbReference>
<dbReference type="EMBL" id="JBJQND010000009">
    <property type="protein sequence ID" value="KAL3866142.1"/>
    <property type="molecule type" value="Genomic_DNA"/>
</dbReference>
<dbReference type="AlphaFoldDB" id="A0ABD3VX21"/>
<feature type="region of interest" description="Disordered" evidence="5">
    <location>
        <begin position="112"/>
        <end position="169"/>
    </location>
</feature>
<dbReference type="InterPro" id="IPR034107">
    <property type="entry name" value="Lsm16_N"/>
</dbReference>
<dbReference type="PANTHER" id="PTHR13612:SF0">
    <property type="entry name" value="ENHANCER OF MRNA-DECAPPING PROTEIN 3"/>
    <property type="match status" value="1"/>
</dbReference>
<dbReference type="Pfam" id="PF12701">
    <property type="entry name" value="LSM14"/>
    <property type="match status" value="1"/>
</dbReference>
<dbReference type="SUPFAM" id="SSF64153">
    <property type="entry name" value="YjeF N-terminal domain-like"/>
    <property type="match status" value="1"/>
</dbReference>
<dbReference type="InterPro" id="IPR025609">
    <property type="entry name" value="Lsm14-like_N"/>
</dbReference>
<dbReference type="Gene3D" id="2.30.30.100">
    <property type="match status" value="1"/>
</dbReference>
<evidence type="ECO:0000313" key="9">
    <source>
        <dbReference type="Proteomes" id="UP001634394"/>
    </source>
</evidence>
<dbReference type="Gene3D" id="3.40.50.10260">
    <property type="entry name" value="YjeF N-terminal domain"/>
    <property type="match status" value="1"/>
</dbReference>
<dbReference type="Pfam" id="PF03853">
    <property type="entry name" value="YjeF_N"/>
    <property type="match status" value="1"/>
</dbReference>
<evidence type="ECO:0000256" key="5">
    <source>
        <dbReference type="SAM" id="MobiDB-lite"/>
    </source>
</evidence>
<comment type="similarity">
    <text evidence="2">Belongs to the EDC3 family.</text>
</comment>
<dbReference type="PROSITE" id="PS51512">
    <property type="entry name" value="DFDF"/>
    <property type="match status" value="1"/>
</dbReference>
<feature type="domain" description="YjeF N-terminal" evidence="6">
    <location>
        <begin position="282"/>
        <end position="480"/>
    </location>
</feature>
<dbReference type="PANTHER" id="PTHR13612">
    <property type="entry name" value="ENHANCER OF MRNA-DECAPPING PROTEIN 3"/>
    <property type="match status" value="1"/>
</dbReference>
<feature type="domain" description="DFDF" evidence="7">
    <location>
        <begin position="193"/>
        <end position="229"/>
    </location>
</feature>
<evidence type="ECO:0000259" key="6">
    <source>
        <dbReference type="PROSITE" id="PS51385"/>
    </source>
</evidence>
<dbReference type="InterPro" id="IPR025762">
    <property type="entry name" value="DFDF"/>
</dbReference>
<reference evidence="8 9" key="1">
    <citation type="submission" date="2024-11" db="EMBL/GenBank/DDBJ databases">
        <title>Chromosome-level genome assembly of the freshwater bivalve Anodonta woodiana.</title>
        <authorList>
            <person name="Chen X."/>
        </authorList>
    </citation>
    <scope>NUCLEOTIDE SEQUENCE [LARGE SCALE GENOMIC DNA]</scope>
    <source>
        <strain evidence="8">MN2024</strain>
        <tissue evidence="8">Gills</tissue>
    </source>
</reference>
<sequence>MSINWIGCLVSLDCGDALGTYQGQVKAVDKNGQTLTICHTYRNGVACEIPEITINAADIKDLKLVKGSEEAACIMLKPTTPSKLRNEETEQEAVAPTAKVLEPQIVSYPDSNHDNNGFHVSPCGYRQQTPTRDRGENFQFYRNQTSPRYTPKKEDQVEPRSRRNSASDEKYLRVTLTPRRIDFRRKPVTRENCFSAPVDSMLDEFDFEKNLKLFDKKAVFEEIENRQPEVIKANETKSKYRHDENILNSGPVTFQQIKVPSPAEQQYVTDSGLVIPSITYDMRCRLFAASEKHGFSVERRIEMVGRSASEMVLQLLGGSHRLNPQNGHQLPTVVVLCCPHIQGAQGLNCARQIANHNVKTIVVIPHLGSMEKIVEDELKLYKLCDRKTVTSAKDAITGAVDMIINCMDSEGDHVHNQTWYKTHEEWANQNKAPVLTIDPLKDDATIQAKWCLQLVLPLPLKGNNSQVYLCDLGFPKQVFLDAGIKYISPFSHKFVIPLHPNS</sequence>
<dbReference type="InterPro" id="IPR019050">
    <property type="entry name" value="FDF_dom"/>
</dbReference>
<evidence type="ECO:0000256" key="2">
    <source>
        <dbReference type="ARBA" id="ARBA00006610"/>
    </source>
</evidence>
<feature type="compositionally biased region" description="Basic and acidic residues" evidence="5">
    <location>
        <begin position="151"/>
        <end position="169"/>
    </location>
</feature>
<dbReference type="Pfam" id="PF09532">
    <property type="entry name" value="FDF"/>
    <property type="match status" value="1"/>
</dbReference>
<dbReference type="GO" id="GO:0000932">
    <property type="term" value="C:P-body"/>
    <property type="evidence" value="ECO:0007669"/>
    <property type="project" value="UniProtKB-SubCell"/>
</dbReference>
<keyword evidence="4" id="KW-0963">Cytoplasm</keyword>
<evidence type="ECO:0000256" key="3">
    <source>
        <dbReference type="ARBA" id="ARBA00015797"/>
    </source>
</evidence>
<evidence type="ECO:0000256" key="4">
    <source>
        <dbReference type="ARBA" id="ARBA00022490"/>
    </source>
</evidence>
<protein>
    <recommendedName>
        <fullName evidence="3">Enhancer of mRNA-decapping protein 3</fullName>
    </recommendedName>
</protein>
<keyword evidence="9" id="KW-1185">Reference proteome</keyword>
<gene>
    <name evidence="8" type="ORF">ACJMK2_043471</name>
</gene>
<dbReference type="CDD" id="cd01737">
    <property type="entry name" value="LSm16_N"/>
    <property type="match status" value="1"/>
</dbReference>
<dbReference type="SMART" id="SM01271">
    <property type="entry name" value="LSM14"/>
    <property type="match status" value="1"/>
</dbReference>
<name>A0ABD3VX21_SINWO</name>
<organism evidence="8 9">
    <name type="scientific">Sinanodonta woodiana</name>
    <name type="common">Chinese pond mussel</name>
    <name type="synonym">Anodonta woodiana</name>
    <dbReference type="NCBI Taxonomy" id="1069815"/>
    <lineage>
        <taxon>Eukaryota</taxon>
        <taxon>Metazoa</taxon>
        <taxon>Spiralia</taxon>
        <taxon>Lophotrochozoa</taxon>
        <taxon>Mollusca</taxon>
        <taxon>Bivalvia</taxon>
        <taxon>Autobranchia</taxon>
        <taxon>Heteroconchia</taxon>
        <taxon>Palaeoheterodonta</taxon>
        <taxon>Unionida</taxon>
        <taxon>Unionoidea</taxon>
        <taxon>Unionidae</taxon>
        <taxon>Unioninae</taxon>
        <taxon>Sinanodonta</taxon>
    </lineage>
</organism>
<evidence type="ECO:0000259" key="7">
    <source>
        <dbReference type="PROSITE" id="PS51512"/>
    </source>
</evidence>
<dbReference type="PROSITE" id="PS51385">
    <property type="entry name" value="YJEF_N"/>
    <property type="match status" value="1"/>
</dbReference>
<accession>A0ABD3VX21</accession>
<dbReference type="SMART" id="SM01199">
    <property type="entry name" value="FDF"/>
    <property type="match status" value="1"/>
</dbReference>
<evidence type="ECO:0000256" key="1">
    <source>
        <dbReference type="ARBA" id="ARBA00004201"/>
    </source>
</evidence>
<dbReference type="FunFam" id="2.30.30.100:FF:000026">
    <property type="entry name" value="Enhancer of mRNA-decapping protein 3"/>
    <property type="match status" value="1"/>
</dbReference>
<dbReference type="InterPro" id="IPR004443">
    <property type="entry name" value="YjeF_N_dom"/>
</dbReference>
<dbReference type="InterPro" id="IPR036652">
    <property type="entry name" value="YjeF_N_dom_sf"/>
</dbReference>
<evidence type="ECO:0000313" key="8">
    <source>
        <dbReference type="EMBL" id="KAL3866142.1"/>
    </source>
</evidence>
<comment type="subcellular location">
    <subcellularLocation>
        <location evidence="1">Cytoplasm</location>
        <location evidence="1">P-body</location>
    </subcellularLocation>
</comment>
<proteinExistence type="inferred from homology"/>